<proteinExistence type="inferred from homology"/>
<dbReference type="GO" id="GO:0005524">
    <property type="term" value="F:ATP binding"/>
    <property type="evidence" value="ECO:0007669"/>
    <property type="project" value="UniProtKB-KW"/>
</dbReference>
<dbReference type="Gene3D" id="3.30.70.890">
    <property type="entry name" value="GHMP kinase, C-terminal domain"/>
    <property type="match status" value="1"/>
</dbReference>
<evidence type="ECO:0000256" key="6">
    <source>
        <dbReference type="ARBA" id="ARBA00023098"/>
    </source>
</evidence>
<evidence type="ECO:0000313" key="12">
    <source>
        <dbReference type="Proteomes" id="UP000646844"/>
    </source>
</evidence>
<dbReference type="PANTHER" id="PTHR10977:SF3">
    <property type="entry name" value="DIPHOSPHOMEVALONATE DECARBOXYLASE"/>
    <property type="match status" value="1"/>
</dbReference>
<dbReference type="InterPro" id="IPR029765">
    <property type="entry name" value="Mev_diP_decarb"/>
</dbReference>
<dbReference type="Pfam" id="PF22700">
    <property type="entry name" value="MVD-like_N"/>
    <property type="match status" value="1"/>
</dbReference>
<evidence type="ECO:0000256" key="5">
    <source>
        <dbReference type="ARBA" id="ARBA00022840"/>
    </source>
</evidence>
<dbReference type="InterPro" id="IPR041431">
    <property type="entry name" value="Mvd1_C"/>
</dbReference>
<feature type="domain" description="Diphosphomevalonate decarboxylase-like N-terminal" evidence="10">
    <location>
        <begin position="9"/>
        <end position="166"/>
    </location>
</feature>
<dbReference type="Pfam" id="PF18376">
    <property type="entry name" value="MDD_C"/>
    <property type="match status" value="1"/>
</dbReference>
<evidence type="ECO:0000256" key="4">
    <source>
        <dbReference type="ARBA" id="ARBA00022741"/>
    </source>
</evidence>
<gene>
    <name evidence="11" type="primary">mvaD</name>
    <name evidence="11" type="ORF">HA332_06185</name>
</gene>
<feature type="domain" description="Mvd1 C-terminal" evidence="9">
    <location>
        <begin position="182"/>
        <end position="305"/>
    </location>
</feature>
<dbReference type="Proteomes" id="UP000646844">
    <property type="component" value="Unassembled WGS sequence"/>
</dbReference>
<sequence length="326" mass="36906">MRLEAEAIAPSNIAIIKYWGKRNEELNLPLNSSLSVTLSGLEVKTKITFSKEFTKDEVYINGERAKDEEVKEYSGRVLNIFRKLYGKEIYAKVESWSNFPKSTGLASSAAGIAALVYATNEALELGLSQKELSKIARIGSGSACRSTAGGFVLWEKGERDDGEDSYCYSLFPENHWKELVDIIAIVSEKSKKISSREGMIITAKTSNLMKCRLKFIEETLPKVIKSIEERNEKEFYYWLMRHSNSMHAVILDSWPSFFYLNDTSLKIMEWIQEFGKAGYTFDAGPNPHIFTTEKYKDEVIRFLNSIGVNKIIISKVGSGPKVNKLL</sequence>
<dbReference type="GO" id="GO:0019287">
    <property type="term" value="P:isopentenyl diphosphate biosynthetic process, mevalonate pathway"/>
    <property type="evidence" value="ECO:0007669"/>
    <property type="project" value="UniProtKB-UniRule"/>
</dbReference>
<keyword evidence="3" id="KW-0444">Lipid biosynthesis</keyword>
<evidence type="ECO:0000256" key="2">
    <source>
        <dbReference type="ARBA" id="ARBA00012296"/>
    </source>
</evidence>
<organism evidence="11 12">
    <name type="scientific">Sulfurisphaera tokodaii</name>
    <dbReference type="NCBI Taxonomy" id="111955"/>
    <lineage>
        <taxon>Archaea</taxon>
        <taxon>Thermoproteota</taxon>
        <taxon>Thermoprotei</taxon>
        <taxon>Sulfolobales</taxon>
        <taxon>Sulfolobaceae</taxon>
        <taxon>Sulfurisphaera</taxon>
    </lineage>
</organism>
<dbReference type="NCBIfam" id="TIGR01240">
    <property type="entry name" value="mevDPdecarb"/>
    <property type="match status" value="1"/>
</dbReference>
<dbReference type="GO" id="GO:0005829">
    <property type="term" value="C:cytosol"/>
    <property type="evidence" value="ECO:0007669"/>
    <property type="project" value="InterPro"/>
</dbReference>
<evidence type="ECO:0000256" key="1">
    <source>
        <dbReference type="ARBA" id="ARBA00008831"/>
    </source>
</evidence>
<dbReference type="InterPro" id="IPR005935">
    <property type="entry name" value="Mev_decarb"/>
</dbReference>
<dbReference type="InterPro" id="IPR014721">
    <property type="entry name" value="Ribsml_uS5_D2-typ_fold_subgr"/>
</dbReference>
<accession>A0A832TGT7</accession>
<dbReference type="InterPro" id="IPR020568">
    <property type="entry name" value="Ribosomal_Su5_D2-typ_SF"/>
</dbReference>
<dbReference type="RefSeq" id="WP_052846449.1">
    <property type="nucleotide sequence ID" value="NZ_BAABQO010000004.1"/>
</dbReference>
<dbReference type="Gene3D" id="3.30.230.10">
    <property type="match status" value="1"/>
</dbReference>
<name>A0A832TGT7_9CREN</name>
<keyword evidence="6" id="KW-0443">Lipid metabolism</keyword>
<dbReference type="OMA" id="LTLHAMM"/>
<evidence type="ECO:0000259" key="10">
    <source>
        <dbReference type="Pfam" id="PF22700"/>
    </source>
</evidence>
<dbReference type="AlphaFoldDB" id="A0A832TGT7"/>
<dbReference type="SUPFAM" id="SSF54211">
    <property type="entry name" value="Ribosomal protein S5 domain 2-like"/>
    <property type="match status" value="1"/>
</dbReference>
<dbReference type="EMBL" id="DUJO01000025">
    <property type="protein sequence ID" value="HII73960.1"/>
    <property type="molecule type" value="Genomic_DNA"/>
</dbReference>
<dbReference type="FunFam" id="3.30.230.10:FF:000072">
    <property type="entry name" value="Diphosphomevalonate decarboxylase"/>
    <property type="match status" value="1"/>
</dbReference>
<comment type="caution">
    <text evidence="11">The sequence shown here is derived from an EMBL/GenBank/DDBJ whole genome shotgun (WGS) entry which is preliminary data.</text>
</comment>
<evidence type="ECO:0000313" key="11">
    <source>
        <dbReference type="EMBL" id="HII73960.1"/>
    </source>
</evidence>
<dbReference type="GO" id="GO:0004163">
    <property type="term" value="F:diphosphomevalonate decarboxylase activity"/>
    <property type="evidence" value="ECO:0007669"/>
    <property type="project" value="UniProtKB-UniRule"/>
</dbReference>
<evidence type="ECO:0000259" key="9">
    <source>
        <dbReference type="Pfam" id="PF18376"/>
    </source>
</evidence>
<dbReference type="GeneID" id="1458951"/>
<dbReference type="SUPFAM" id="SSF55060">
    <property type="entry name" value="GHMP Kinase, C-terminal domain"/>
    <property type="match status" value="1"/>
</dbReference>
<evidence type="ECO:0000256" key="3">
    <source>
        <dbReference type="ARBA" id="ARBA00022516"/>
    </source>
</evidence>
<dbReference type="InterPro" id="IPR036554">
    <property type="entry name" value="GHMP_kinase_C_sf"/>
</dbReference>
<evidence type="ECO:0000256" key="7">
    <source>
        <dbReference type="ARBA" id="ARBA00023239"/>
    </source>
</evidence>
<keyword evidence="5" id="KW-0067">ATP-binding</keyword>
<dbReference type="SMR" id="A0A832TGT7"/>
<dbReference type="InterPro" id="IPR053859">
    <property type="entry name" value="MVD-like_N"/>
</dbReference>
<dbReference type="PIRSF" id="PIRSF015950">
    <property type="entry name" value="Mev_P_decrbx"/>
    <property type="match status" value="1"/>
</dbReference>
<keyword evidence="7 11" id="KW-0456">Lyase</keyword>
<dbReference type="PANTHER" id="PTHR10977">
    <property type="entry name" value="DIPHOSPHOMEVALONATE DECARBOXYLASE"/>
    <property type="match status" value="1"/>
</dbReference>
<keyword evidence="4" id="KW-0547">Nucleotide-binding</keyword>
<reference evidence="11" key="1">
    <citation type="journal article" date="2020" name="bioRxiv">
        <title>A rank-normalized archaeal taxonomy based on genome phylogeny resolves widespread incomplete and uneven classifications.</title>
        <authorList>
            <person name="Rinke C."/>
            <person name="Chuvochina M."/>
            <person name="Mussig A.J."/>
            <person name="Chaumeil P.-A."/>
            <person name="Waite D.W."/>
            <person name="Whitman W.B."/>
            <person name="Parks D.H."/>
            <person name="Hugenholtz P."/>
        </authorList>
    </citation>
    <scope>NUCLEOTIDE SEQUENCE</scope>
    <source>
        <strain evidence="11">UBA8838</strain>
    </source>
</reference>
<evidence type="ECO:0000256" key="8">
    <source>
        <dbReference type="NCBIfam" id="TIGR01240"/>
    </source>
</evidence>
<dbReference type="EC" id="4.1.1.33" evidence="2 8"/>
<protein>
    <recommendedName>
        <fullName evidence="2 8">Diphosphomevalonate decarboxylase</fullName>
        <ecNumber evidence="2 8">4.1.1.33</ecNumber>
    </recommendedName>
</protein>
<comment type="similarity">
    <text evidence="1">Belongs to the diphosphomevalonate decarboxylase family.</text>
</comment>